<dbReference type="EMBL" id="QKMR01000010">
    <property type="protein sequence ID" value="PYG87549.1"/>
    <property type="molecule type" value="Genomic_DNA"/>
</dbReference>
<dbReference type="RefSeq" id="WP_110461956.1">
    <property type="nucleotide sequence ID" value="NZ_QKMR01000010.1"/>
</dbReference>
<evidence type="ECO:0000259" key="2">
    <source>
        <dbReference type="Pfam" id="PF03061"/>
    </source>
</evidence>
<protein>
    <submittedName>
        <fullName evidence="3">Acyl-CoA thioesterase</fullName>
    </submittedName>
</protein>
<keyword evidence="1" id="KW-0378">Hydrolase</keyword>
<dbReference type="InterPro" id="IPR006683">
    <property type="entry name" value="Thioestr_dom"/>
</dbReference>
<dbReference type="Proteomes" id="UP000248132">
    <property type="component" value="Unassembled WGS sequence"/>
</dbReference>
<dbReference type="Gene3D" id="3.10.129.10">
    <property type="entry name" value="Hotdog Thioesterase"/>
    <property type="match status" value="1"/>
</dbReference>
<reference evidence="3 4" key="1">
    <citation type="submission" date="2018-06" db="EMBL/GenBank/DDBJ databases">
        <title>Genomic Encyclopedia of Type Strains, Phase I: the one thousand microbial genomes (KMG-I) project.</title>
        <authorList>
            <person name="Kyrpides N."/>
        </authorList>
    </citation>
    <scope>NUCLEOTIDE SEQUENCE [LARGE SCALE GENOMIC DNA]</scope>
    <source>
        <strain evidence="3 4">DSM 19573</strain>
    </source>
</reference>
<dbReference type="InterPro" id="IPR029069">
    <property type="entry name" value="HotDog_dom_sf"/>
</dbReference>
<dbReference type="Pfam" id="PF03061">
    <property type="entry name" value="4HBT"/>
    <property type="match status" value="1"/>
</dbReference>
<dbReference type="PANTHER" id="PTHR42856:SF1">
    <property type="entry name" value="ACYL-COENZYME A THIOESTERASE PAAI"/>
    <property type="match status" value="1"/>
</dbReference>
<gene>
    <name evidence="3" type="ORF">LY28_01917</name>
</gene>
<evidence type="ECO:0000313" key="3">
    <source>
        <dbReference type="EMBL" id="PYG87549.1"/>
    </source>
</evidence>
<dbReference type="InterPro" id="IPR003736">
    <property type="entry name" value="PAAI_dom"/>
</dbReference>
<dbReference type="GO" id="GO:0016289">
    <property type="term" value="F:acyl-CoA hydrolase activity"/>
    <property type="evidence" value="ECO:0007669"/>
    <property type="project" value="TreeGrafter"/>
</dbReference>
<sequence length="139" mass="14978">MEKDIIVFFEKDRFAHYVGIELIKVEPGFAVTQLKLSDRHLNGLGIVQGGAIYTLADFAFAAATNSGGLATVGINCSITYFSSPKGSIITAQAKETSSEKRICGCDVEVLDEDGKLIAKFSGTGYRINKTIDYKTGTVE</sequence>
<comment type="caution">
    <text evidence="3">The sequence shown here is derived from an EMBL/GenBank/DDBJ whole genome shotgun (WGS) entry which is preliminary data.</text>
</comment>
<dbReference type="OrthoDB" id="286702at2"/>
<dbReference type="NCBIfam" id="TIGR00369">
    <property type="entry name" value="unchar_dom_1"/>
    <property type="match status" value="1"/>
</dbReference>
<proteinExistence type="predicted"/>
<dbReference type="SUPFAM" id="SSF54637">
    <property type="entry name" value="Thioesterase/thiol ester dehydrase-isomerase"/>
    <property type="match status" value="1"/>
</dbReference>
<keyword evidence="4" id="KW-1185">Reference proteome</keyword>
<organism evidence="3 4">
    <name type="scientific">Ruminiclostridium sufflavum DSM 19573</name>
    <dbReference type="NCBI Taxonomy" id="1121337"/>
    <lineage>
        <taxon>Bacteria</taxon>
        <taxon>Bacillati</taxon>
        <taxon>Bacillota</taxon>
        <taxon>Clostridia</taxon>
        <taxon>Eubacteriales</taxon>
        <taxon>Oscillospiraceae</taxon>
        <taxon>Ruminiclostridium</taxon>
    </lineage>
</organism>
<accession>A0A318XPE6</accession>
<name>A0A318XPE6_9FIRM</name>
<evidence type="ECO:0000313" key="4">
    <source>
        <dbReference type="Proteomes" id="UP000248132"/>
    </source>
</evidence>
<feature type="domain" description="Thioesterase" evidence="2">
    <location>
        <begin position="45"/>
        <end position="117"/>
    </location>
</feature>
<dbReference type="InterPro" id="IPR052723">
    <property type="entry name" value="Acyl-CoA_thioesterase_PaaI"/>
</dbReference>
<dbReference type="CDD" id="cd03443">
    <property type="entry name" value="PaaI_thioesterase"/>
    <property type="match status" value="1"/>
</dbReference>
<evidence type="ECO:0000256" key="1">
    <source>
        <dbReference type="ARBA" id="ARBA00022801"/>
    </source>
</evidence>
<dbReference type="AlphaFoldDB" id="A0A318XPE6"/>
<dbReference type="PANTHER" id="PTHR42856">
    <property type="entry name" value="ACYL-COENZYME A THIOESTERASE PAAI"/>
    <property type="match status" value="1"/>
</dbReference>